<keyword evidence="3" id="KW-0813">Transport</keyword>
<keyword evidence="2" id="KW-0732">Signal</keyword>
<dbReference type="InterPro" id="IPR028081">
    <property type="entry name" value="Leu-bd"/>
</dbReference>
<evidence type="ECO:0000256" key="1">
    <source>
        <dbReference type="ARBA" id="ARBA00010062"/>
    </source>
</evidence>
<evidence type="ECO:0000256" key="2">
    <source>
        <dbReference type="ARBA" id="ARBA00022729"/>
    </source>
</evidence>
<dbReference type="CDD" id="cd06339">
    <property type="entry name" value="PBP1_YraM_LppC_lipoprotein-like"/>
    <property type="match status" value="1"/>
</dbReference>
<dbReference type="PATRIC" id="fig|46429.4.peg.3964"/>
<dbReference type="EMBL" id="JFHR01000064">
    <property type="protein sequence ID" value="KEQ51780.1"/>
    <property type="molecule type" value="Genomic_DNA"/>
</dbReference>
<reference evidence="6 7" key="1">
    <citation type="submission" date="2014-02" db="EMBL/GenBank/DDBJ databases">
        <title>Whole genome sequence of Sphingobium chlorophenolicum NBRC 16172.</title>
        <authorList>
            <person name="Gan H.M."/>
            <person name="Gan H.Y."/>
            <person name="Chew T.H."/>
            <person name="Savka M.A."/>
        </authorList>
    </citation>
    <scope>NUCLEOTIDE SEQUENCE [LARGE SCALE GENOMIC DNA]</scope>
    <source>
        <strain evidence="6 7">NBRC 16172</strain>
    </source>
</reference>
<dbReference type="Proteomes" id="UP000028411">
    <property type="component" value="Unassembled WGS sequence"/>
</dbReference>
<protein>
    <submittedName>
        <fullName evidence="6">ABC-type transport system periplasmic component</fullName>
    </submittedName>
</protein>
<dbReference type="Gene3D" id="3.40.50.2300">
    <property type="match status" value="2"/>
</dbReference>
<gene>
    <name evidence="6" type="ORF">BV95_03975</name>
</gene>
<comment type="similarity">
    <text evidence="1">Belongs to the leucine-binding protein family.</text>
</comment>
<dbReference type="PANTHER" id="PTHR30483">
    <property type="entry name" value="LEUCINE-SPECIFIC-BINDING PROTEIN"/>
    <property type="match status" value="1"/>
</dbReference>
<evidence type="ECO:0000313" key="6">
    <source>
        <dbReference type="EMBL" id="KEQ51780.1"/>
    </source>
</evidence>
<feature type="domain" description="Leucine-binding protein" evidence="5">
    <location>
        <begin position="73"/>
        <end position="388"/>
    </location>
</feature>
<name>A0A081R9A7_SPHCR</name>
<evidence type="ECO:0000256" key="3">
    <source>
        <dbReference type="ARBA" id="ARBA00022970"/>
    </source>
</evidence>
<evidence type="ECO:0000259" key="5">
    <source>
        <dbReference type="Pfam" id="PF13458"/>
    </source>
</evidence>
<accession>A0A081R9A7</accession>
<comment type="caution">
    <text evidence="6">The sequence shown here is derived from an EMBL/GenBank/DDBJ whole genome shotgun (WGS) entry which is preliminary data.</text>
</comment>
<dbReference type="InterPro" id="IPR051010">
    <property type="entry name" value="BCAA_transport"/>
</dbReference>
<dbReference type="GO" id="GO:0006865">
    <property type="term" value="P:amino acid transport"/>
    <property type="evidence" value="ECO:0007669"/>
    <property type="project" value="UniProtKB-KW"/>
</dbReference>
<dbReference type="eggNOG" id="COG0683">
    <property type="taxonomic scope" value="Bacteria"/>
</dbReference>
<dbReference type="PANTHER" id="PTHR30483:SF6">
    <property type="entry name" value="PERIPLASMIC BINDING PROTEIN OF ABC TRANSPORTER FOR NATURAL AMINO ACIDS"/>
    <property type="match status" value="1"/>
</dbReference>
<sequence>MTETDAPRQADLFALMKGVGMQRAGRILFAATALLVAACQSIVPKGPGPAQPGPTQTGPEVTEGLPTDTLRHRVALLVPMSGPNAGVGQSIANATTLALLDTKADKVRITTYDTGVGAAAAANKALADGNKLILGPLLAEDARIVGPIAARANVPVISFSNDSSVAGNGVYIMGYNPNQSIERVVEFAKGKGLSKFAALVPKGVYGERSGTSLLRAVEGAGGTVVSMQTFDRNQASITAAVKKLHASSSYDALLIADSGRVAMQVAPVVRKNGGATARLLGTELWNTDSGLASSPVLRGAWFASVSDGLYSQLATKYRARYGNAPFRLSALGYDSVLLTVRIARDWKPGTTFPAARLRDAGGFSGIDGAFRFGRDGIAERALEVSEIGAGAFTVVAPAPRSFAE</sequence>
<evidence type="ECO:0000256" key="4">
    <source>
        <dbReference type="SAM" id="MobiDB-lite"/>
    </source>
</evidence>
<dbReference type="Pfam" id="PF13458">
    <property type="entry name" value="Peripla_BP_6"/>
    <property type="match status" value="1"/>
</dbReference>
<organism evidence="6 7">
    <name type="scientific">Sphingobium chlorophenolicum</name>
    <dbReference type="NCBI Taxonomy" id="46429"/>
    <lineage>
        <taxon>Bacteria</taxon>
        <taxon>Pseudomonadati</taxon>
        <taxon>Pseudomonadota</taxon>
        <taxon>Alphaproteobacteria</taxon>
        <taxon>Sphingomonadales</taxon>
        <taxon>Sphingomonadaceae</taxon>
        <taxon>Sphingobium</taxon>
    </lineage>
</organism>
<evidence type="ECO:0000313" key="7">
    <source>
        <dbReference type="Proteomes" id="UP000028411"/>
    </source>
</evidence>
<proteinExistence type="inferred from homology"/>
<keyword evidence="3" id="KW-0029">Amino-acid transport</keyword>
<dbReference type="SUPFAM" id="SSF53822">
    <property type="entry name" value="Periplasmic binding protein-like I"/>
    <property type="match status" value="1"/>
</dbReference>
<dbReference type="AlphaFoldDB" id="A0A081R9A7"/>
<dbReference type="InterPro" id="IPR028082">
    <property type="entry name" value="Peripla_BP_I"/>
</dbReference>
<feature type="region of interest" description="Disordered" evidence="4">
    <location>
        <begin position="46"/>
        <end position="65"/>
    </location>
</feature>